<dbReference type="SUPFAM" id="SSF100950">
    <property type="entry name" value="NagB/RpiA/CoA transferase-like"/>
    <property type="match status" value="1"/>
</dbReference>
<evidence type="ECO:0000256" key="2">
    <source>
        <dbReference type="HAMAP-Rule" id="MF_00170"/>
    </source>
</evidence>
<name>A0ABS7BP92_9SPHN</name>
<dbReference type="EMBL" id="JAHXZN010000003">
    <property type="protein sequence ID" value="MBW6531433.1"/>
    <property type="molecule type" value="Genomic_DNA"/>
</dbReference>
<sequence length="222" mass="22881">MPNDKRLAAEAAVAEVTPGLLVGLGTGSTVAYFIDALAARVRDGLAIRAVATSLASAERARAAGIAIDDFADVAHVDLIVDGADELDPHFYAIKGAGGALLREKIVAAASARMVVIADSSKQVAAIGAAKLPVEVIPFARAFVAARLAALGAATIQRDSLTDNGNLILDARFATFPEPRDLARALDATPGVMGHGLFLDEVDAAYVAQGGVVTRLERAATRR</sequence>
<dbReference type="SUPFAM" id="SSF75445">
    <property type="entry name" value="D-ribose-5-phosphate isomerase (RpiA), lid domain"/>
    <property type="match status" value="1"/>
</dbReference>
<dbReference type="InterPro" id="IPR020672">
    <property type="entry name" value="Ribose5P_isomerase_typA_subgr"/>
</dbReference>
<comment type="catalytic activity">
    <reaction evidence="2">
        <text>aldehydo-D-ribose 5-phosphate = D-ribulose 5-phosphate</text>
        <dbReference type="Rhea" id="RHEA:14657"/>
        <dbReference type="ChEBI" id="CHEBI:58121"/>
        <dbReference type="ChEBI" id="CHEBI:58273"/>
        <dbReference type="EC" id="5.3.1.6"/>
    </reaction>
</comment>
<evidence type="ECO:0000256" key="1">
    <source>
        <dbReference type="ARBA" id="ARBA00023235"/>
    </source>
</evidence>
<feature type="binding site" evidence="2">
    <location>
        <position position="121"/>
    </location>
    <ligand>
        <name>substrate</name>
    </ligand>
</feature>
<organism evidence="3 4">
    <name type="scientific">Sphingomonas citri</name>
    <dbReference type="NCBI Taxonomy" id="2862499"/>
    <lineage>
        <taxon>Bacteria</taxon>
        <taxon>Pseudomonadati</taxon>
        <taxon>Pseudomonadota</taxon>
        <taxon>Alphaproteobacteria</taxon>
        <taxon>Sphingomonadales</taxon>
        <taxon>Sphingomonadaceae</taxon>
        <taxon>Sphingomonas</taxon>
    </lineage>
</organism>
<evidence type="ECO:0000313" key="4">
    <source>
        <dbReference type="Proteomes" id="UP000759103"/>
    </source>
</evidence>
<dbReference type="PANTHER" id="PTHR11934:SF0">
    <property type="entry name" value="RIBOSE-5-PHOSPHATE ISOMERASE"/>
    <property type="match status" value="1"/>
</dbReference>
<keyword evidence="1 2" id="KW-0413">Isomerase</keyword>
<dbReference type="Gene3D" id="3.30.70.260">
    <property type="match status" value="1"/>
</dbReference>
<evidence type="ECO:0000313" key="3">
    <source>
        <dbReference type="EMBL" id="MBW6531433.1"/>
    </source>
</evidence>
<comment type="caution">
    <text evidence="3">The sequence shown here is derived from an EMBL/GenBank/DDBJ whole genome shotgun (WGS) entry which is preliminary data.</text>
</comment>
<dbReference type="InterPro" id="IPR037171">
    <property type="entry name" value="NagB/RpiA_transferase-like"/>
</dbReference>
<dbReference type="NCBIfam" id="NF001924">
    <property type="entry name" value="PRK00702.1"/>
    <property type="match status" value="1"/>
</dbReference>
<dbReference type="PANTHER" id="PTHR11934">
    <property type="entry name" value="RIBOSE-5-PHOSPHATE ISOMERASE"/>
    <property type="match status" value="1"/>
</dbReference>
<comment type="function">
    <text evidence="2">Catalyzes the reversible conversion of ribose-5-phosphate to ribulose 5-phosphate.</text>
</comment>
<dbReference type="HAMAP" id="MF_00170">
    <property type="entry name" value="Rib_5P_isom_A"/>
    <property type="match status" value="1"/>
</dbReference>
<dbReference type="RefSeq" id="WP_219748812.1">
    <property type="nucleotide sequence ID" value="NZ_JAHXZN010000003.1"/>
</dbReference>
<keyword evidence="4" id="KW-1185">Reference proteome</keyword>
<dbReference type="EC" id="5.3.1.6" evidence="2"/>
<comment type="subunit">
    <text evidence="2">Homodimer.</text>
</comment>
<dbReference type="Pfam" id="PF06026">
    <property type="entry name" value="Rib_5-P_isom_A"/>
    <property type="match status" value="1"/>
</dbReference>
<feature type="binding site" evidence="2">
    <location>
        <begin position="26"/>
        <end position="29"/>
    </location>
    <ligand>
        <name>substrate</name>
    </ligand>
</feature>
<gene>
    <name evidence="2 3" type="primary">rpiA</name>
    <name evidence="3" type="ORF">KZ820_11875</name>
</gene>
<reference evidence="3 4" key="1">
    <citation type="submission" date="2021-07" db="EMBL/GenBank/DDBJ databases">
        <title>Sphingomonas sp.</title>
        <authorList>
            <person name="Feng G."/>
            <person name="Li J."/>
            <person name="Pan M."/>
        </authorList>
    </citation>
    <scope>NUCLEOTIDE SEQUENCE [LARGE SCALE GENOMIC DNA]</scope>
    <source>
        <strain evidence="3 4">RRHST34</strain>
    </source>
</reference>
<dbReference type="InterPro" id="IPR004788">
    <property type="entry name" value="Ribose5P_isomerase_type_A"/>
</dbReference>
<accession>A0ABS7BP92</accession>
<dbReference type="CDD" id="cd01398">
    <property type="entry name" value="RPI_A"/>
    <property type="match status" value="1"/>
</dbReference>
<proteinExistence type="inferred from homology"/>
<feature type="binding site" evidence="2">
    <location>
        <begin position="94"/>
        <end position="97"/>
    </location>
    <ligand>
        <name>substrate</name>
    </ligand>
</feature>
<protein>
    <recommendedName>
        <fullName evidence="2">Ribose-5-phosphate isomerase A</fullName>
        <ecNumber evidence="2">5.3.1.6</ecNumber>
    </recommendedName>
    <alternativeName>
        <fullName evidence="2">Phosphoriboisomerase A</fullName>
        <shortName evidence="2">PRI</shortName>
    </alternativeName>
</protein>
<comment type="pathway">
    <text evidence="2">Carbohydrate degradation; pentose phosphate pathway; D-ribose 5-phosphate from D-ribulose 5-phosphate (non-oxidative stage): step 1/1.</text>
</comment>
<dbReference type="Gene3D" id="3.40.50.1360">
    <property type="match status" value="1"/>
</dbReference>
<comment type="similarity">
    <text evidence="2">Belongs to the ribose 5-phosphate isomerase family.</text>
</comment>
<feature type="binding site" evidence="2">
    <location>
        <begin position="81"/>
        <end position="84"/>
    </location>
    <ligand>
        <name>substrate</name>
    </ligand>
</feature>
<dbReference type="NCBIfam" id="TIGR00021">
    <property type="entry name" value="rpiA"/>
    <property type="match status" value="1"/>
</dbReference>
<dbReference type="Proteomes" id="UP000759103">
    <property type="component" value="Unassembled WGS sequence"/>
</dbReference>
<feature type="active site" description="Proton acceptor" evidence="2">
    <location>
        <position position="103"/>
    </location>
</feature>
<dbReference type="GO" id="GO:0004751">
    <property type="term" value="F:ribose-5-phosphate isomerase activity"/>
    <property type="evidence" value="ECO:0007669"/>
    <property type="project" value="UniProtKB-EC"/>
</dbReference>